<protein>
    <submittedName>
        <fullName evidence="1">Uncharacterized protein</fullName>
    </submittedName>
</protein>
<name>A0ABV2JZ13_9GAMM</name>
<dbReference type="Proteomes" id="UP001549184">
    <property type="component" value="Unassembled WGS sequence"/>
</dbReference>
<dbReference type="EMBL" id="JBEPMU010000006">
    <property type="protein sequence ID" value="MET3654050.1"/>
    <property type="molecule type" value="Genomic_DNA"/>
</dbReference>
<sequence length="121" mass="14173">MNALPCFAERAAHEYQRIQDLADHQERAELDALEHMRGDLRSVDDFLIDTRESPDLTGLIALFLDYGLPLRSKTPSDDKLLTKYEDRREVLIAQFDAWARKRSPLTDSSPLYRWMELRHDV</sequence>
<proteinExistence type="predicted"/>
<comment type="caution">
    <text evidence="1">The sequence shown here is derived from an EMBL/GenBank/DDBJ whole genome shotgun (WGS) entry which is preliminary data.</text>
</comment>
<accession>A0ABV2JZ13</accession>
<keyword evidence="2" id="KW-1185">Reference proteome</keyword>
<evidence type="ECO:0000313" key="1">
    <source>
        <dbReference type="EMBL" id="MET3654050.1"/>
    </source>
</evidence>
<gene>
    <name evidence="1" type="ORF">ABIC75_003788</name>
</gene>
<reference evidence="1 2" key="1">
    <citation type="submission" date="2024-06" db="EMBL/GenBank/DDBJ databases">
        <title>Sorghum-associated microbial communities from plants grown in Nebraska, USA.</title>
        <authorList>
            <person name="Schachtman D."/>
        </authorList>
    </citation>
    <scope>NUCLEOTIDE SEQUENCE [LARGE SCALE GENOMIC DNA]</scope>
    <source>
        <strain evidence="1 2">1073</strain>
    </source>
</reference>
<evidence type="ECO:0000313" key="2">
    <source>
        <dbReference type="Proteomes" id="UP001549184"/>
    </source>
</evidence>
<organism evidence="1 2">
    <name type="scientific">Dyella japonica</name>
    <dbReference type="NCBI Taxonomy" id="231455"/>
    <lineage>
        <taxon>Bacteria</taxon>
        <taxon>Pseudomonadati</taxon>
        <taxon>Pseudomonadota</taxon>
        <taxon>Gammaproteobacteria</taxon>
        <taxon>Lysobacterales</taxon>
        <taxon>Rhodanobacteraceae</taxon>
        <taxon>Dyella</taxon>
    </lineage>
</organism>
<dbReference type="RefSeq" id="WP_354015424.1">
    <property type="nucleotide sequence ID" value="NZ_JBEPMU010000006.1"/>
</dbReference>